<dbReference type="AlphaFoldDB" id="A0A0E0E7Q0"/>
<proteinExistence type="predicted"/>
<sequence>MPALPCAAVVGRRGAAELVRRCGAGQRRSAAVAWRPVVGVASGRRRGRGRCCGGRGRAAVRARAGEGGRAAARGGVRRPAKAARHDAASPMAKLQRWYGEDEQRQGAAVRRHGPAAVSYNGAARDGQAVLRGGQWCGVGRRAVGDAGAARRETARAAWHGFSGACEAEDPVPWSHGGAAEDGGSSIGAAIRCCIFPFPFVFIFAFFFHFCSFLFSPDGADFLG</sequence>
<dbReference type="Gramene" id="OMERI07G02470.1">
    <property type="protein sequence ID" value="OMERI07G02470.1"/>
    <property type="gene ID" value="OMERI07G02470"/>
</dbReference>
<protein>
    <submittedName>
        <fullName evidence="2">Uncharacterized protein</fullName>
    </submittedName>
</protein>
<dbReference type="EnsemblPlants" id="OMERI07G02470.1">
    <property type="protein sequence ID" value="OMERI07G02470.1"/>
    <property type="gene ID" value="OMERI07G02470"/>
</dbReference>
<reference evidence="2" key="1">
    <citation type="submission" date="2015-04" db="UniProtKB">
        <authorList>
            <consortium name="EnsemblPlants"/>
        </authorList>
    </citation>
    <scope>IDENTIFICATION</scope>
</reference>
<keyword evidence="3" id="KW-1185">Reference proteome</keyword>
<reference evidence="2" key="2">
    <citation type="submission" date="2018-05" db="EMBL/GenBank/DDBJ databases">
        <title>OmerRS3 (Oryza meridionalis Reference Sequence Version 3).</title>
        <authorList>
            <person name="Zhang J."/>
            <person name="Kudrna D."/>
            <person name="Lee S."/>
            <person name="Talag J."/>
            <person name="Welchert J."/>
            <person name="Wing R.A."/>
        </authorList>
    </citation>
    <scope>NUCLEOTIDE SEQUENCE [LARGE SCALE GENOMIC DNA]</scope>
    <source>
        <strain evidence="2">cv. OR44</strain>
    </source>
</reference>
<evidence type="ECO:0000313" key="3">
    <source>
        <dbReference type="Proteomes" id="UP000008021"/>
    </source>
</evidence>
<organism evidence="2">
    <name type="scientific">Oryza meridionalis</name>
    <dbReference type="NCBI Taxonomy" id="40149"/>
    <lineage>
        <taxon>Eukaryota</taxon>
        <taxon>Viridiplantae</taxon>
        <taxon>Streptophyta</taxon>
        <taxon>Embryophyta</taxon>
        <taxon>Tracheophyta</taxon>
        <taxon>Spermatophyta</taxon>
        <taxon>Magnoliopsida</taxon>
        <taxon>Liliopsida</taxon>
        <taxon>Poales</taxon>
        <taxon>Poaceae</taxon>
        <taxon>BOP clade</taxon>
        <taxon>Oryzoideae</taxon>
        <taxon>Oryzeae</taxon>
        <taxon>Oryzinae</taxon>
        <taxon>Oryza</taxon>
    </lineage>
</organism>
<keyword evidence="1" id="KW-0472">Membrane</keyword>
<keyword evidence="1" id="KW-0812">Transmembrane</keyword>
<keyword evidence="1" id="KW-1133">Transmembrane helix</keyword>
<evidence type="ECO:0000256" key="1">
    <source>
        <dbReference type="SAM" id="Phobius"/>
    </source>
</evidence>
<dbReference type="Proteomes" id="UP000008021">
    <property type="component" value="Chromosome 7"/>
</dbReference>
<dbReference type="HOGENOM" id="CLU_1241805_0_0_1"/>
<name>A0A0E0E7Q0_9ORYZ</name>
<evidence type="ECO:0000313" key="2">
    <source>
        <dbReference type="EnsemblPlants" id="OMERI07G02470.1"/>
    </source>
</evidence>
<accession>A0A0E0E7Q0</accession>
<feature type="transmembrane region" description="Helical" evidence="1">
    <location>
        <begin position="194"/>
        <end position="214"/>
    </location>
</feature>